<evidence type="ECO:0000313" key="2">
    <source>
        <dbReference type="Proteomes" id="UP000192247"/>
    </source>
</evidence>
<dbReference type="EMBL" id="MNPL01000016">
    <property type="protein sequence ID" value="OQR80419.1"/>
    <property type="molecule type" value="Genomic_DNA"/>
</dbReference>
<reference evidence="1 2" key="1">
    <citation type="journal article" date="2017" name="Gigascience">
        <title>Draft genome of the honey bee ectoparasitic mite, Tropilaelaps mercedesae, is shaped by the parasitic life history.</title>
        <authorList>
            <person name="Dong X."/>
            <person name="Armstrong S.D."/>
            <person name="Xia D."/>
            <person name="Makepeace B.L."/>
            <person name="Darby A.C."/>
            <person name="Kadowaki T."/>
        </authorList>
    </citation>
    <scope>NUCLEOTIDE SEQUENCE [LARGE SCALE GENOMIC DNA]</scope>
    <source>
        <strain evidence="1">Wuxi-XJTLU</strain>
    </source>
</reference>
<proteinExistence type="predicted"/>
<accession>A0A1V9Y3V0</accession>
<dbReference type="InParanoid" id="A0A1V9Y3V0"/>
<comment type="caution">
    <text evidence="1">The sequence shown here is derived from an EMBL/GenBank/DDBJ whole genome shotgun (WGS) entry which is preliminary data.</text>
</comment>
<sequence>MAPVTRPKNIKTIFVTPAKLIYKKFRSGSKVRTENCLTRASMINDERCSHVVEDIRDPEERVLRDLYIEHAAYYCDSIGCAITEIDNVLGVDEHIWTALWQGAMSRGGALTSSKRAELRKLQKQSLENLRHKYTEISNSLWRKPRISCRHHLDVDAIYGQLFATQLAMFELFRDILDYLNDSRLPTEMYGVQCKFEIRESLTKANKQCAQV</sequence>
<keyword evidence="2" id="KW-1185">Reference proteome</keyword>
<gene>
    <name evidence="1" type="ORF">BIW11_05063</name>
</gene>
<dbReference type="AlphaFoldDB" id="A0A1V9Y3V0"/>
<protein>
    <submittedName>
        <fullName evidence="1">Uncharacterized protein</fullName>
    </submittedName>
</protein>
<evidence type="ECO:0000313" key="1">
    <source>
        <dbReference type="EMBL" id="OQR80419.1"/>
    </source>
</evidence>
<organism evidence="1 2">
    <name type="scientific">Tropilaelaps mercedesae</name>
    <dbReference type="NCBI Taxonomy" id="418985"/>
    <lineage>
        <taxon>Eukaryota</taxon>
        <taxon>Metazoa</taxon>
        <taxon>Ecdysozoa</taxon>
        <taxon>Arthropoda</taxon>
        <taxon>Chelicerata</taxon>
        <taxon>Arachnida</taxon>
        <taxon>Acari</taxon>
        <taxon>Parasitiformes</taxon>
        <taxon>Mesostigmata</taxon>
        <taxon>Gamasina</taxon>
        <taxon>Dermanyssoidea</taxon>
        <taxon>Laelapidae</taxon>
        <taxon>Tropilaelaps</taxon>
    </lineage>
</organism>
<dbReference type="Proteomes" id="UP000192247">
    <property type="component" value="Unassembled WGS sequence"/>
</dbReference>
<name>A0A1V9Y3V0_9ACAR</name>